<dbReference type="Proteomes" id="UP001199319">
    <property type="component" value="Unassembled WGS sequence"/>
</dbReference>
<accession>A0AAE3AA69</accession>
<proteinExistence type="predicted"/>
<protein>
    <submittedName>
        <fullName evidence="2">Helix-turn-helix transcriptional regulator</fullName>
    </submittedName>
</protein>
<evidence type="ECO:0000313" key="3">
    <source>
        <dbReference type="Proteomes" id="UP001199319"/>
    </source>
</evidence>
<dbReference type="Pfam" id="PF13443">
    <property type="entry name" value="HTH_26"/>
    <property type="match status" value="1"/>
</dbReference>
<organism evidence="2 3">
    <name type="scientific">Brotocaccenecus cirricatena</name>
    <dbReference type="NCBI Taxonomy" id="3064195"/>
    <lineage>
        <taxon>Bacteria</taxon>
        <taxon>Bacillati</taxon>
        <taxon>Bacillota</taxon>
        <taxon>Clostridia</taxon>
        <taxon>Eubacteriales</taxon>
        <taxon>Oscillospiraceae</taxon>
        <taxon>Brotocaccenecus</taxon>
    </lineage>
</organism>
<comment type="caution">
    <text evidence="2">The sequence shown here is derived from an EMBL/GenBank/DDBJ whole genome shotgun (WGS) entry which is preliminary data.</text>
</comment>
<dbReference type="CDD" id="cd00093">
    <property type="entry name" value="HTH_XRE"/>
    <property type="match status" value="1"/>
</dbReference>
<dbReference type="SUPFAM" id="SSF47413">
    <property type="entry name" value="lambda repressor-like DNA-binding domains"/>
    <property type="match status" value="1"/>
</dbReference>
<dbReference type="AlphaFoldDB" id="A0AAE3AA69"/>
<dbReference type="EMBL" id="JAJEPW010000009">
    <property type="protein sequence ID" value="MCC2128837.1"/>
    <property type="molecule type" value="Genomic_DNA"/>
</dbReference>
<gene>
    <name evidence="2" type="ORF">LKD37_04775</name>
</gene>
<dbReference type="InterPro" id="IPR010982">
    <property type="entry name" value="Lambda_DNA-bd_dom_sf"/>
</dbReference>
<sequence length="141" mass="16014">MTIQQILREKNLSRYQLSKKSGVPWATLADICSGKTTLSRCSAGTLMKLSSTLDIPMEQLITLTVEKPQMHGGKPTDRTYLEKNLPASLDKALREYIQGEKDKVSYMDCLWGELYSAINSNQWSNAITQEQADYLRAKYLF</sequence>
<evidence type="ECO:0000313" key="2">
    <source>
        <dbReference type="EMBL" id="MCC2128837.1"/>
    </source>
</evidence>
<keyword evidence="3" id="KW-1185">Reference proteome</keyword>
<evidence type="ECO:0000259" key="1">
    <source>
        <dbReference type="PROSITE" id="PS50943"/>
    </source>
</evidence>
<dbReference type="SMART" id="SM00530">
    <property type="entry name" value="HTH_XRE"/>
    <property type="match status" value="1"/>
</dbReference>
<dbReference type="InterPro" id="IPR001387">
    <property type="entry name" value="Cro/C1-type_HTH"/>
</dbReference>
<name>A0AAE3AA69_9FIRM</name>
<reference evidence="2" key="1">
    <citation type="submission" date="2021-10" db="EMBL/GenBank/DDBJ databases">
        <title>Anaerobic single-cell dispensing facilitates the cultivation of human gut bacteria.</title>
        <authorList>
            <person name="Afrizal A."/>
        </authorList>
    </citation>
    <scope>NUCLEOTIDE SEQUENCE</scope>
    <source>
        <strain evidence="2">CLA-AA-H272</strain>
    </source>
</reference>
<dbReference type="Gene3D" id="1.10.260.40">
    <property type="entry name" value="lambda repressor-like DNA-binding domains"/>
    <property type="match status" value="1"/>
</dbReference>
<dbReference type="GO" id="GO:0003677">
    <property type="term" value="F:DNA binding"/>
    <property type="evidence" value="ECO:0007669"/>
    <property type="project" value="InterPro"/>
</dbReference>
<feature type="domain" description="HTH cro/C1-type" evidence="1">
    <location>
        <begin position="3"/>
        <end position="60"/>
    </location>
</feature>
<dbReference type="PROSITE" id="PS50943">
    <property type="entry name" value="HTH_CROC1"/>
    <property type="match status" value="1"/>
</dbReference>